<name>A0A0A8ZJL1_ARUDO</name>
<proteinExistence type="predicted"/>
<reference evidence="1" key="1">
    <citation type="submission" date="2014-09" db="EMBL/GenBank/DDBJ databases">
        <authorList>
            <person name="Magalhaes I.L.F."/>
            <person name="Oliveira U."/>
            <person name="Santos F.R."/>
            <person name="Vidigal T.H.D.A."/>
            <person name="Brescovit A.D."/>
            <person name="Santos A.J."/>
        </authorList>
    </citation>
    <scope>NUCLEOTIDE SEQUENCE</scope>
    <source>
        <tissue evidence="1">Shoot tissue taken approximately 20 cm above the soil surface</tissue>
    </source>
</reference>
<reference evidence="1" key="2">
    <citation type="journal article" date="2015" name="Data Brief">
        <title>Shoot transcriptome of the giant reed, Arundo donax.</title>
        <authorList>
            <person name="Barrero R.A."/>
            <person name="Guerrero F.D."/>
            <person name="Moolhuijzen P."/>
            <person name="Goolsby J.A."/>
            <person name="Tidwell J."/>
            <person name="Bellgard S.E."/>
            <person name="Bellgard M.I."/>
        </authorList>
    </citation>
    <scope>NUCLEOTIDE SEQUENCE</scope>
    <source>
        <tissue evidence="1">Shoot tissue taken approximately 20 cm above the soil surface</tissue>
    </source>
</reference>
<sequence>MQSSSLYRCYGTCIEMINCNTPSGFENQEITREGKFRKMEDHR</sequence>
<dbReference type="AlphaFoldDB" id="A0A0A8ZJL1"/>
<protein>
    <submittedName>
        <fullName evidence="1">Uncharacterized protein</fullName>
    </submittedName>
</protein>
<dbReference type="EMBL" id="GBRH01260960">
    <property type="protein sequence ID" value="JAD36935.1"/>
    <property type="molecule type" value="Transcribed_RNA"/>
</dbReference>
<organism evidence="1">
    <name type="scientific">Arundo donax</name>
    <name type="common">Giant reed</name>
    <name type="synonym">Donax arundinaceus</name>
    <dbReference type="NCBI Taxonomy" id="35708"/>
    <lineage>
        <taxon>Eukaryota</taxon>
        <taxon>Viridiplantae</taxon>
        <taxon>Streptophyta</taxon>
        <taxon>Embryophyta</taxon>
        <taxon>Tracheophyta</taxon>
        <taxon>Spermatophyta</taxon>
        <taxon>Magnoliopsida</taxon>
        <taxon>Liliopsida</taxon>
        <taxon>Poales</taxon>
        <taxon>Poaceae</taxon>
        <taxon>PACMAD clade</taxon>
        <taxon>Arundinoideae</taxon>
        <taxon>Arundineae</taxon>
        <taxon>Arundo</taxon>
    </lineage>
</organism>
<evidence type="ECO:0000313" key="1">
    <source>
        <dbReference type="EMBL" id="JAD36935.1"/>
    </source>
</evidence>
<accession>A0A0A8ZJL1</accession>